<proteinExistence type="predicted"/>
<keyword evidence="1" id="KW-0597">Phosphoprotein</keyword>
<evidence type="ECO:0000313" key="4">
    <source>
        <dbReference type="Proteomes" id="UP001276840"/>
    </source>
</evidence>
<dbReference type="SUPFAM" id="SSF52172">
    <property type="entry name" value="CheY-like"/>
    <property type="match status" value="1"/>
</dbReference>
<keyword evidence="4" id="KW-1185">Reference proteome</keyword>
<dbReference type="PROSITE" id="PS50110">
    <property type="entry name" value="RESPONSE_REGULATORY"/>
    <property type="match status" value="1"/>
</dbReference>
<protein>
    <submittedName>
        <fullName evidence="3">Response regulator</fullName>
    </submittedName>
</protein>
<dbReference type="InterPro" id="IPR001789">
    <property type="entry name" value="Sig_transdc_resp-reg_receiver"/>
</dbReference>
<dbReference type="Proteomes" id="UP001276840">
    <property type="component" value="Unassembled WGS sequence"/>
</dbReference>
<dbReference type="InterPro" id="IPR011006">
    <property type="entry name" value="CheY-like_superfamily"/>
</dbReference>
<dbReference type="RefSeq" id="WP_320231348.1">
    <property type="nucleotide sequence ID" value="NZ_JAVIJF010000002.1"/>
</dbReference>
<accession>A0ABU4ZG81</accession>
<feature type="modified residue" description="4-aspartylphosphate" evidence="1">
    <location>
        <position position="59"/>
    </location>
</feature>
<comment type="caution">
    <text evidence="3">The sequence shown here is derived from an EMBL/GenBank/DDBJ whole genome shotgun (WGS) entry which is preliminary data.</text>
</comment>
<gene>
    <name evidence="3" type="ORF">RFM68_03930</name>
</gene>
<sequence>MDEKDVAARVLVVEDEYFLAQDITKALAALALAVIGPVATTQKALNVLEEERVDAAILDLNVGGTMDFAVADELLKRHLPFVFATGYDDAVIPSRFADILRFEKPWDATELARHLLDMTRGR</sequence>
<evidence type="ECO:0000256" key="1">
    <source>
        <dbReference type="PROSITE-ProRule" id="PRU00169"/>
    </source>
</evidence>
<dbReference type="EMBL" id="JAVIJF010000002">
    <property type="protein sequence ID" value="MDX8523647.1"/>
    <property type="molecule type" value="Genomic_DNA"/>
</dbReference>
<name>A0ABU4ZG81_9HYPH</name>
<evidence type="ECO:0000259" key="2">
    <source>
        <dbReference type="PROSITE" id="PS50110"/>
    </source>
</evidence>
<organism evidence="3 4">
    <name type="scientific">Mesorhizobium montanum</name>
    <dbReference type="NCBI Taxonomy" id="3072323"/>
    <lineage>
        <taxon>Bacteria</taxon>
        <taxon>Pseudomonadati</taxon>
        <taxon>Pseudomonadota</taxon>
        <taxon>Alphaproteobacteria</taxon>
        <taxon>Hyphomicrobiales</taxon>
        <taxon>Phyllobacteriaceae</taxon>
        <taxon>Mesorhizobium</taxon>
    </lineage>
</organism>
<reference evidence="3 4" key="1">
    <citation type="submission" date="2023-08" db="EMBL/GenBank/DDBJ databases">
        <title>Implementing the SeqCode for naming new Mesorhizobium species isolated from Vachellia karroo root nodules.</title>
        <authorList>
            <person name="Van Lill M."/>
        </authorList>
    </citation>
    <scope>NUCLEOTIDE SEQUENCE [LARGE SCALE GENOMIC DNA]</scope>
    <source>
        <strain evidence="3 4">MSK 1335</strain>
    </source>
</reference>
<evidence type="ECO:0000313" key="3">
    <source>
        <dbReference type="EMBL" id="MDX8523647.1"/>
    </source>
</evidence>
<dbReference type="Gene3D" id="3.40.50.2300">
    <property type="match status" value="1"/>
</dbReference>
<feature type="domain" description="Response regulatory" evidence="2">
    <location>
        <begin position="9"/>
        <end position="119"/>
    </location>
</feature>
<dbReference type="Pfam" id="PF00072">
    <property type="entry name" value="Response_reg"/>
    <property type="match status" value="1"/>
</dbReference>